<keyword evidence="5 7" id="KW-1133">Transmembrane helix</keyword>
<dbReference type="Proteomes" id="UP000245911">
    <property type="component" value="Unassembled WGS sequence"/>
</dbReference>
<feature type="transmembrane region" description="Helical" evidence="7">
    <location>
        <begin position="364"/>
        <end position="387"/>
    </location>
</feature>
<keyword evidence="2" id="KW-1003">Cell membrane</keyword>
<dbReference type="PANTHER" id="PTHR33362">
    <property type="entry name" value="SIALIC ACID TRAP TRANSPORTER PERMEASE PROTEIN SIAT-RELATED"/>
    <property type="match status" value="1"/>
</dbReference>
<dbReference type="GO" id="GO:0005886">
    <property type="term" value="C:plasma membrane"/>
    <property type="evidence" value="ECO:0007669"/>
    <property type="project" value="UniProtKB-SubCell"/>
</dbReference>
<evidence type="ECO:0000256" key="1">
    <source>
        <dbReference type="ARBA" id="ARBA00004429"/>
    </source>
</evidence>
<dbReference type="EMBL" id="QDKM01000001">
    <property type="protein sequence ID" value="PVH30113.1"/>
    <property type="molecule type" value="Genomic_DNA"/>
</dbReference>
<evidence type="ECO:0000313" key="10">
    <source>
        <dbReference type="Proteomes" id="UP000245911"/>
    </source>
</evidence>
<feature type="transmembrane region" description="Helical" evidence="7">
    <location>
        <begin position="316"/>
        <end position="343"/>
    </location>
</feature>
<dbReference type="Pfam" id="PF06808">
    <property type="entry name" value="DctM"/>
    <property type="match status" value="1"/>
</dbReference>
<feature type="transmembrane region" description="Helical" evidence="7">
    <location>
        <begin position="274"/>
        <end position="296"/>
    </location>
</feature>
<keyword evidence="4 7" id="KW-0812">Transmembrane</keyword>
<comment type="caution">
    <text evidence="9">The sequence shown here is derived from an EMBL/GenBank/DDBJ whole genome shotgun (WGS) entry which is preliminary data.</text>
</comment>
<dbReference type="AlphaFoldDB" id="A0A2T8HXG4"/>
<evidence type="ECO:0000259" key="8">
    <source>
        <dbReference type="Pfam" id="PF06808"/>
    </source>
</evidence>
<feature type="transmembrane region" description="Helical" evidence="7">
    <location>
        <begin position="216"/>
        <end position="237"/>
    </location>
</feature>
<keyword evidence="3 7" id="KW-0997">Cell inner membrane</keyword>
<evidence type="ECO:0000256" key="2">
    <source>
        <dbReference type="ARBA" id="ARBA00022475"/>
    </source>
</evidence>
<feature type="transmembrane region" description="Helical" evidence="7">
    <location>
        <begin position="131"/>
        <end position="153"/>
    </location>
</feature>
<name>A0A2T8HXG4_9RHOB</name>
<comment type="function">
    <text evidence="7">Part of the tripartite ATP-independent periplasmic (TRAP) transport system.</text>
</comment>
<feature type="transmembrane region" description="Helical" evidence="7">
    <location>
        <begin position="243"/>
        <end position="262"/>
    </location>
</feature>
<dbReference type="NCBIfam" id="TIGR00786">
    <property type="entry name" value="dctM"/>
    <property type="match status" value="1"/>
</dbReference>
<keyword evidence="6 7" id="KW-0472">Membrane</keyword>
<gene>
    <name evidence="9" type="ORF">DDE20_00640</name>
</gene>
<feature type="transmembrane region" description="Helical" evidence="7">
    <location>
        <begin position="173"/>
        <end position="195"/>
    </location>
</feature>
<feature type="domain" description="TRAP C4-dicarboxylate transport system permease DctM subunit" evidence="8">
    <location>
        <begin position="9"/>
        <end position="418"/>
    </location>
</feature>
<reference evidence="9 10" key="1">
    <citation type="submission" date="2018-04" db="EMBL/GenBank/DDBJ databases">
        <title>Pararhodobacter oceanense sp. nov., isolated from marine intertidal sediment.</title>
        <authorList>
            <person name="Wang X.-L."/>
            <person name="Du Z.-J."/>
        </authorList>
    </citation>
    <scope>NUCLEOTIDE SEQUENCE [LARGE SCALE GENOMIC DNA]</scope>
    <source>
        <strain evidence="9 10">AM505</strain>
    </source>
</reference>
<keyword evidence="7" id="KW-0813">Transport</keyword>
<evidence type="ECO:0000256" key="3">
    <source>
        <dbReference type="ARBA" id="ARBA00022519"/>
    </source>
</evidence>
<evidence type="ECO:0000256" key="5">
    <source>
        <dbReference type="ARBA" id="ARBA00022989"/>
    </source>
</evidence>
<proteinExistence type="inferred from homology"/>
<dbReference type="InterPro" id="IPR010656">
    <property type="entry name" value="DctM"/>
</dbReference>
<feature type="transmembrane region" description="Helical" evidence="7">
    <location>
        <begin position="399"/>
        <end position="423"/>
    </location>
</feature>
<keyword evidence="10" id="KW-1185">Reference proteome</keyword>
<comment type="caution">
    <text evidence="7">Lacks conserved residue(s) required for the propagation of feature annotation.</text>
</comment>
<feature type="transmembrane region" description="Helical" evidence="7">
    <location>
        <begin position="6"/>
        <end position="35"/>
    </location>
</feature>
<evidence type="ECO:0000256" key="4">
    <source>
        <dbReference type="ARBA" id="ARBA00022692"/>
    </source>
</evidence>
<dbReference type="OrthoDB" id="9790209at2"/>
<dbReference type="RefSeq" id="WP_116556518.1">
    <property type="nucleotide sequence ID" value="NZ_QDKM01000001.1"/>
</dbReference>
<accession>A0A2T8HXG4</accession>
<evidence type="ECO:0000313" key="9">
    <source>
        <dbReference type="EMBL" id="PVH30113.1"/>
    </source>
</evidence>
<feature type="transmembrane region" description="Helical" evidence="7">
    <location>
        <begin position="56"/>
        <end position="76"/>
    </location>
</feature>
<dbReference type="GO" id="GO:0022857">
    <property type="term" value="F:transmembrane transporter activity"/>
    <property type="evidence" value="ECO:0007669"/>
    <property type="project" value="UniProtKB-UniRule"/>
</dbReference>
<comment type="similarity">
    <text evidence="7">Belongs to the TRAP transporter large permease family.</text>
</comment>
<protein>
    <recommendedName>
        <fullName evidence="7">TRAP transporter large permease protein</fullName>
    </recommendedName>
</protein>
<organism evidence="9 10">
    <name type="scientific">Pararhodobacter oceanensis</name>
    <dbReference type="NCBI Taxonomy" id="2172121"/>
    <lineage>
        <taxon>Bacteria</taxon>
        <taxon>Pseudomonadati</taxon>
        <taxon>Pseudomonadota</taxon>
        <taxon>Alphaproteobacteria</taxon>
        <taxon>Rhodobacterales</taxon>
        <taxon>Paracoccaceae</taxon>
        <taxon>Pararhodobacter</taxon>
    </lineage>
</organism>
<comment type="subunit">
    <text evidence="7">The complex comprises the extracytoplasmic solute receptor protein and the two transmembrane proteins.</text>
</comment>
<dbReference type="PIRSF" id="PIRSF006066">
    <property type="entry name" value="HI0050"/>
    <property type="match status" value="1"/>
</dbReference>
<sequence length="429" mass="44854">MSLPFVILLAVLITLVLLRVPIAIAMVCAGFAYLFAGDRDLGLVVDQIMNSLFNSYVLLAVPMFILAANVMNAGTISERLWRAADAVVGSKPGGLGHVNVTVSMIFASMSGSAVADAAGPGMMSIRMMRKVGGYPGGLAVAITAASAVIAPIIPPSIPMVLYALNTNTSVGALFLAGVLPGLLMGVSLMITIAIIAPRMNLPASPKQSAKAVGRALAGAILPMTLPAVLLGGIWSGVFTPTEAAAVAALWAVFLGAAVYRVLDFAGVWRVLSGSMRDSVIVMLLIGGAFLINYAVTAERLDQSLAAVVNNAGLSRWVFLAIINVIFLILGCFFDTGTLILVVVPMMIPTVLELGIDPVHFGVMITINIMIGLVTPPFGLLLFVLGGLAKTDLGETVRYLWPFLIALILCLALVTYVPMVSLLLPSLFGF</sequence>
<comment type="subcellular location">
    <subcellularLocation>
        <location evidence="1 7">Cell inner membrane</location>
        <topology evidence="1 7">Multi-pass membrane protein</topology>
    </subcellularLocation>
</comment>
<evidence type="ECO:0000256" key="7">
    <source>
        <dbReference type="RuleBase" id="RU369079"/>
    </source>
</evidence>
<evidence type="ECO:0000256" key="6">
    <source>
        <dbReference type="ARBA" id="ARBA00023136"/>
    </source>
</evidence>
<dbReference type="InterPro" id="IPR004681">
    <property type="entry name" value="TRAP_DctM"/>
</dbReference>